<dbReference type="Proteomes" id="UP000269396">
    <property type="component" value="Unassembled WGS sequence"/>
</dbReference>
<sequence length="39" mass="4285">MKEDCDLTKDRGTFLGGTSQMRTVLVEPLPAFCPVTTII</sequence>
<proteinExistence type="predicted"/>
<keyword evidence="2" id="KW-1185">Reference proteome</keyword>
<protein>
    <submittedName>
        <fullName evidence="1">Uncharacterized protein</fullName>
    </submittedName>
</protein>
<evidence type="ECO:0000313" key="1">
    <source>
        <dbReference type="EMBL" id="VDP73572.1"/>
    </source>
</evidence>
<dbReference type="AlphaFoldDB" id="A0A183PS94"/>
<name>A0A183PS94_9TREM</name>
<accession>A0A183PS94</accession>
<evidence type="ECO:0000313" key="2">
    <source>
        <dbReference type="Proteomes" id="UP000269396"/>
    </source>
</evidence>
<gene>
    <name evidence="1" type="ORF">SMTD_LOCUS17232</name>
</gene>
<dbReference type="EMBL" id="UZAL01038383">
    <property type="protein sequence ID" value="VDP73572.1"/>
    <property type="molecule type" value="Genomic_DNA"/>
</dbReference>
<reference evidence="1 2" key="1">
    <citation type="submission" date="2018-11" db="EMBL/GenBank/DDBJ databases">
        <authorList>
            <consortium name="Pathogen Informatics"/>
        </authorList>
    </citation>
    <scope>NUCLEOTIDE SEQUENCE [LARGE SCALE GENOMIC DNA]</scope>
    <source>
        <strain>Denwood</strain>
        <strain evidence="2">Zambia</strain>
    </source>
</reference>
<organism evidence="1 2">
    <name type="scientific">Schistosoma mattheei</name>
    <dbReference type="NCBI Taxonomy" id="31246"/>
    <lineage>
        <taxon>Eukaryota</taxon>
        <taxon>Metazoa</taxon>
        <taxon>Spiralia</taxon>
        <taxon>Lophotrochozoa</taxon>
        <taxon>Platyhelminthes</taxon>
        <taxon>Trematoda</taxon>
        <taxon>Digenea</taxon>
        <taxon>Strigeidida</taxon>
        <taxon>Schistosomatoidea</taxon>
        <taxon>Schistosomatidae</taxon>
        <taxon>Schistosoma</taxon>
    </lineage>
</organism>